<sequence length="52" mass="5653">MVVALLAWNLVTGCTSWQNSSPPGLGNWSNERRTLQEAKNDPFPSPGQVGIK</sequence>
<evidence type="ECO:0000313" key="2">
    <source>
        <dbReference type="Proteomes" id="UP000318437"/>
    </source>
</evidence>
<organism evidence="1 2">
    <name type="scientific">Bythopirellula polymerisocia</name>
    <dbReference type="NCBI Taxonomy" id="2528003"/>
    <lineage>
        <taxon>Bacteria</taxon>
        <taxon>Pseudomonadati</taxon>
        <taxon>Planctomycetota</taxon>
        <taxon>Planctomycetia</taxon>
        <taxon>Pirellulales</taxon>
        <taxon>Lacipirellulaceae</taxon>
        <taxon>Bythopirellula</taxon>
    </lineage>
</organism>
<gene>
    <name evidence="1" type="ORF">Pla144_35480</name>
</gene>
<evidence type="ECO:0000313" key="1">
    <source>
        <dbReference type="EMBL" id="TWU24662.1"/>
    </source>
</evidence>
<keyword evidence="2" id="KW-1185">Reference proteome</keyword>
<name>A0A5C6CJW1_9BACT</name>
<dbReference type="EMBL" id="SJPS01000005">
    <property type="protein sequence ID" value="TWU24662.1"/>
    <property type="molecule type" value="Genomic_DNA"/>
</dbReference>
<reference evidence="1 2" key="1">
    <citation type="submission" date="2019-02" db="EMBL/GenBank/DDBJ databases">
        <title>Deep-cultivation of Planctomycetes and their phenomic and genomic characterization uncovers novel biology.</title>
        <authorList>
            <person name="Wiegand S."/>
            <person name="Jogler M."/>
            <person name="Boedeker C."/>
            <person name="Pinto D."/>
            <person name="Vollmers J."/>
            <person name="Rivas-Marin E."/>
            <person name="Kohn T."/>
            <person name="Peeters S.H."/>
            <person name="Heuer A."/>
            <person name="Rast P."/>
            <person name="Oberbeckmann S."/>
            <person name="Bunk B."/>
            <person name="Jeske O."/>
            <person name="Meyerdierks A."/>
            <person name="Storesund J.E."/>
            <person name="Kallscheuer N."/>
            <person name="Luecker S."/>
            <person name="Lage O.M."/>
            <person name="Pohl T."/>
            <person name="Merkel B.J."/>
            <person name="Hornburger P."/>
            <person name="Mueller R.-W."/>
            <person name="Bruemmer F."/>
            <person name="Labrenz M."/>
            <person name="Spormann A.M."/>
            <person name="Op Den Camp H."/>
            <person name="Overmann J."/>
            <person name="Amann R."/>
            <person name="Jetten M.S.M."/>
            <person name="Mascher T."/>
            <person name="Medema M.H."/>
            <person name="Devos D.P."/>
            <person name="Kaster A.-K."/>
            <person name="Ovreas L."/>
            <person name="Rohde M."/>
            <person name="Galperin M.Y."/>
            <person name="Jogler C."/>
        </authorList>
    </citation>
    <scope>NUCLEOTIDE SEQUENCE [LARGE SCALE GENOMIC DNA]</scope>
    <source>
        <strain evidence="1 2">Pla144</strain>
    </source>
</reference>
<dbReference type="AlphaFoldDB" id="A0A5C6CJW1"/>
<dbReference type="Proteomes" id="UP000318437">
    <property type="component" value="Unassembled WGS sequence"/>
</dbReference>
<protein>
    <submittedName>
        <fullName evidence="1">Uncharacterized protein</fullName>
    </submittedName>
</protein>
<comment type="caution">
    <text evidence="1">The sequence shown here is derived from an EMBL/GenBank/DDBJ whole genome shotgun (WGS) entry which is preliminary data.</text>
</comment>
<proteinExistence type="predicted"/>
<accession>A0A5C6CJW1</accession>